<organism evidence="2 3">
    <name type="scientific">Phytophthora megakarya</name>
    <dbReference type="NCBI Taxonomy" id="4795"/>
    <lineage>
        <taxon>Eukaryota</taxon>
        <taxon>Sar</taxon>
        <taxon>Stramenopiles</taxon>
        <taxon>Oomycota</taxon>
        <taxon>Peronosporomycetes</taxon>
        <taxon>Peronosporales</taxon>
        <taxon>Peronosporaceae</taxon>
        <taxon>Phytophthora</taxon>
    </lineage>
</organism>
<dbReference type="OrthoDB" id="116372at2759"/>
<evidence type="ECO:0000313" key="3">
    <source>
        <dbReference type="Proteomes" id="UP000198211"/>
    </source>
</evidence>
<comment type="caution">
    <text evidence="2">The sequence shown here is derived from an EMBL/GenBank/DDBJ whole genome shotgun (WGS) entry which is preliminary data.</text>
</comment>
<evidence type="ECO:0000313" key="2">
    <source>
        <dbReference type="EMBL" id="OWY90588.1"/>
    </source>
</evidence>
<dbReference type="AlphaFoldDB" id="A0A225UC59"/>
<accession>A0A225UC59</accession>
<feature type="domain" description="Tf2-1-like SH3-like" evidence="1">
    <location>
        <begin position="15"/>
        <end position="53"/>
    </location>
</feature>
<reference evidence="3" key="1">
    <citation type="submission" date="2017-03" db="EMBL/GenBank/DDBJ databases">
        <title>Phytopthora megakarya and P. palmivora, two closely related causual agents of cacao black pod achieved similar genome size and gene model numbers by different mechanisms.</title>
        <authorList>
            <person name="Ali S."/>
            <person name="Shao J."/>
            <person name="Larry D.J."/>
            <person name="Kronmiller B."/>
            <person name="Shen D."/>
            <person name="Strem M.D."/>
            <person name="Melnick R.L."/>
            <person name="Guiltinan M.J."/>
            <person name="Tyler B.M."/>
            <person name="Meinhardt L.W."/>
            <person name="Bailey B.A."/>
        </authorList>
    </citation>
    <scope>NUCLEOTIDE SEQUENCE [LARGE SCALE GENOMIC DNA]</scope>
    <source>
        <strain evidence="3">zdho120</strain>
    </source>
</reference>
<feature type="non-terminal residue" evidence="2">
    <location>
        <position position="1"/>
    </location>
</feature>
<dbReference type="EMBL" id="NBNE01022498">
    <property type="protein sequence ID" value="OWY90588.1"/>
    <property type="molecule type" value="Genomic_DNA"/>
</dbReference>
<evidence type="ECO:0000259" key="1">
    <source>
        <dbReference type="Pfam" id="PF24626"/>
    </source>
</evidence>
<dbReference type="Proteomes" id="UP000198211">
    <property type="component" value="Unassembled WGS sequence"/>
</dbReference>
<protein>
    <submittedName>
        <fullName evidence="2">Pol Polyprotein</fullName>
    </submittedName>
</protein>
<sequence>NVPIHDVSGFVARLLASRFIGPFTVAVRHGNAYTLELPSDMRLHPRFYVGRLSHTCGPSHLVVMTRRRRRAARPQLLLKPLHLLTEKANLFRHLNTDG</sequence>
<proteinExistence type="predicted"/>
<dbReference type="Pfam" id="PF24626">
    <property type="entry name" value="SH3_Tf2-1"/>
    <property type="match status" value="1"/>
</dbReference>
<gene>
    <name evidence="2" type="ORF">PHMEG_00041216</name>
</gene>
<dbReference type="InterPro" id="IPR056924">
    <property type="entry name" value="SH3_Tf2-1"/>
</dbReference>
<name>A0A225UC59_9STRA</name>
<keyword evidence="3" id="KW-1185">Reference proteome</keyword>